<proteinExistence type="predicted"/>
<feature type="chain" id="PRO_5003825845" evidence="1">
    <location>
        <begin position="23"/>
        <end position="416"/>
    </location>
</feature>
<organism evidence="2">
    <name type="scientific">Campylobacter jejuni</name>
    <dbReference type="NCBI Taxonomy" id="197"/>
    <lineage>
        <taxon>Bacteria</taxon>
        <taxon>Pseudomonadati</taxon>
        <taxon>Campylobacterota</taxon>
        <taxon>Epsilonproteobacteria</taxon>
        <taxon>Campylobacterales</taxon>
        <taxon>Campylobacteraceae</taxon>
        <taxon>Campylobacter</taxon>
    </lineage>
</organism>
<dbReference type="SUPFAM" id="SSF56935">
    <property type="entry name" value="Porins"/>
    <property type="match status" value="1"/>
</dbReference>
<keyword evidence="1" id="KW-0732">Signal</keyword>
<feature type="non-terminal residue" evidence="2">
    <location>
        <position position="416"/>
    </location>
</feature>
<dbReference type="InterPro" id="IPR008439">
    <property type="entry name" value="Campylo_MOMP"/>
</dbReference>
<evidence type="ECO:0000313" key="2">
    <source>
        <dbReference type="EMBL" id="ADZ54760.1"/>
    </source>
</evidence>
<gene>
    <name evidence="2" type="primary">cmp</name>
</gene>
<name>J9PEM3_CAMJU</name>
<dbReference type="AlphaFoldDB" id="J9PEM3"/>
<protein>
    <submittedName>
        <fullName evidence="2">Major outer membrane protein</fullName>
    </submittedName>
</protein>
<evidence type="ECO:0000256" key="1">
    <source>
        <dbReference type="SAM" id="SignalP"/>
    </source>
</evidence>
<dbReference type="EMBL" id="HM003449">
    <property type="protein sequence ID" value="ADZ54760.1"/>
    <property type="molecule type" value="Genomic_DNA"/>
</dbReference>
<dbReference type="Pfam" id="PF05538">
    <property type="entry name" value="Campylo_MOMP"/>
    <property type="match status" value="1"/>
</dbReference>
<sequence length="416" mass="45102">MKLVKLSLVAALAAGAFSVANATPLEEAIKDIDVSGVLRYRYETSNEWSDINGVAQNEGSGISGKQDHKYRAQLNFSGAIADNFKAFVQLDYNAKDGGYGTNNGSTTRAYAADNSSTLNVRQLYLTYTDENVATSVILGKQQLNTIWTDNAIDGLVGTGVKVVNNSIDGLTLAAFAVDSYNSDEQGGELGTVLNFNENLYGAAAIGSYEVFNGQLNPQLWLAYMTDNAFFYAVDAAYNTTIFDGVNWTLEGAYLGNSLDNERKDLGNGNGNFFALNGSIEVNGWDATLGGLYYGKKDKRTVTVIEDQGNLGSLLAGEEIFYTNGSNLNGDTGRNIFGFVKAGYTFNETVRVGADFVYGGTKTENRSGGDKLEAVARVDYKYSPKLNFSAFYSYVNVDKDTDSTHHDAVRLQALYKF</sequence>
<reference evidence="2" key="1">
    <citation type="submission" date="2010-03" db="EMBL/GenBank/DDBJ databases">
        <title>Phylogenetic relationships of Campylobacter jejuni based on cmp sequences.</title>
        <authorList>
            <person name="Kuang Q.X."/>
            <person name="Tang C."/>
            <person name="Yue H."/>
            <person name="Chen F.X."/>
        </authorList>
    </citation>
    <scope>NUCLEOTIDE SEQUENCE</scope>
    <source>
        <strain evidence="2">SWUN1232</strain>
    </source>
</reference>
<feature type="signal peptide" evidence="1">
    <location>
        <begin position="1"/>
        <end position="22"/>
    </location>
</feature>
<accession>J9PEM3</accession>